<reference evidence="2" key="1">
    <citation type="submission" date="2015-10" db="EMBL/GenBank/DDBJ databases">
        <authorList>
            <person name="Gilbert D.G."/>
        </authorList>
    </citation>
    <scope>NUCLEOTIDE SEQUENCE</scope>
    <source>
        <strain evidence="2">Phyl III-seqv23</strain>
    </source>
</reference>
<accession>A0A0S4TP22</accession>
<organism evidence="2">
    <name type="scientific">Ralstonia solanacearum</name>
    <name type="common">Pseudomonas solanacearum</name>
    <dbReference type="NCBI Taxonomy" id="305"/>
    <lineage>
        <taxon>Bacteria</taxon>
        <taxon>Pseudomonadati</taxon>
        <taxon>Pseudomonadota</taxon>
        <taxon>Betaproteobacteria</taxon>
        <taxon>Burkholderiales</taxon>
        <taxon>Burkholderiaceae</taxon>
        <taxon>Ralstonia</taxon>
        <taxon>Ralstonia solanacearum species complex</taxon>
    </lineage>
</organism>
<feature type="region of interest" description="Disordered" evidence="1">
    <location>
        <begin position="1"/>
        <end position="23"/>
    </location>
</feature>
<protein>
    <submittedName>
        <fullName evidence="2">Putative hrpy-related protein (Modular protein)</fullName>
    </submittedName>
</protein>
<gene>
    <name evidence="2" type="ORF">RUN39_v1_240007</name>
</gene>
<evidence type="ECO:0000256" key="1">
    <source>
        <dbReference type="SAM" id="MobiDB-lite"/>
    </source>
</evidence>
<dbReference type="EMBL" id="LN899819">
    <property type="protein sequence ID" value="CUV11801.1"/>
    <property type="molecule type" value="Genomic_DNA"/>
</dbReference>
<sequence length="101" mass="10938">MLFRTLRRPGLQYQAAPPHPIPKTDAMTIRGSLRFPQHPANPSAIADATGRTGFQVQMQAITHAGADDMLFAAGLQNEDNRTNVLAKLMETGPKAAKDLLS</sequence>
<proteinExistence type="predicted"/>
<name>A0A0S4TP22_RALSL</name>
<dbReference type="AlphaFoldDB" id="A0A0S4TP22"/>
<evidence type="ECO:0000313" key="2">
    <source>
        <dbReference type="EMBL" id="CUV11801.1"/>
    </source>
</evidence>